<keyword evidence="2" id="KW-0238">DNA-binding</keyword>
<evidence type="ECO:0000313" key="6">
    <source>
        <dbReference type="Proteomes" id="UP001501084"/>
    </source>
</evidence>
<dbReference type="InterPro" id="IPR050679">
    <property type="entry name" value="Bact_HTH_transcr_reg"/>
</dbReference>
<keyword evidence="1" id="KW-0805">Transcription regulation</keyword>
<dbReference type="PRINTS" id="PR00035">
    <property type="entry name" value="HTHGNTR"/>
</dbReference>
<evidence type="ECO:0000259" key="4">
    <source>
        <dbReference type="PROSITE" id="PS50949"/>
    </source>
</evidence>
<dbReference type="RefSeq" id="WP_346058489.1">
    <property type="nucleotide sequence ID" value="NZ_BAAAOP010000012.1"/>
</dbReference>
<dbReference type="SMART" id="SM00866">
    <property type="entry name" value="UTRA"/>
    <property type="match status" value="1"/>
</dbReference>
<dbReference type="SUPFAM" id="SSF64288">
    <property type="entry name" value="Chorismate lyase-like"/>
    <property type="match status" value="1"/>
</dbReference>
<sequence>MQQRPRFTALDRSADAPLWQQLSRRLRDEIESGRLLPDQALPSENELIDRYLVSRTVVREALADLVRAGLIYKVRARGSFVAPRRPDLKFIGSMTGSSADLEATGRLITTKVVDSRTAAASAAEADALRISEGDRVLRLRRIRLVDTTPWLLVDTTLPLDRFPNLARANLENQSLYDHLRRHFGVHPNGADRWIAAVVPNDTDAKLLQLPPGEPVLSIESIAWDAEGDPFEHYRALHRSDETRFYVGIR</sequence>
<dbReference type="InterPro" id="IPR000524">
    <property type="entry name" value="Tscrpt_reg_HTH_GntR"/>
</dbReference>
<name>A0ABN3B7R4_9MICO</name>
<gene>
    <name evidence="5" type="primary">phnF</name>
    <name evidence="5" type="ORF">GCM10009786_24900</name>
</gene>
<dbReference type="Gene3D" id="3.40.1410.10">
    <property type="entry name" value="Chorismate lyase-like"/>
    <property type="match status" value="1"/>
</dbReference>
<organism evidence="5 6">
    <name type="scientific">Leucobacter alluvii</name>
    <dbReference type="NCBI Taxonomy" id="340321"/>
    <lineage>
        <taxon>Bacteria</taxon>
        <taxon>Bacillati</taxon>
        <taxon>Actinomycetota</taxon>
        <taxon>Actinomycetes</taxon>
        <taxon>Micrococcales</taxon>
        <taxon>Microbacteriaceae</taxon>
        <taxon>Leucobacter</taxon>
    </lineage>
</organism>
<dbReference type="SMART" id="SM00345">
    <property type="entry name" value="HTH_GNTR"/>
    <property type="match status" value="1"/>
</dbReference>
<comment type="caution">
    <text evidence="5">The sequence shown here is derived from an EMBL/GenBank/DDBJ whole genome shotgun (WGS) entry which is preliminary data.</text>
</comment>
<dbReference type="SUPFAM" id="SSF46785">
    <property type="entry name" value="Winged helix' DNA-binding domain"/>
    <property type="match status" value="1"/>
</dbReference>
<evidence type="ECO:0000256" key="3">
    <source>
        <dbReference type="ARBA" id="ARBA00023163"/>
    </source>
</evidence>
<dbReference type="Pfam" id="PF07702">
    <property type="entry name" value="UTRA"/>
    <property type="match status" value="1"/>
</dbReference>
<dbReference type="InterPro" id="IPR028978">
    <property type="entry name" value="Chorismate_lyase_/UTRA_dom_sf"/>
</dbReference>
<dbReference type="Proteomes" id="UP001501084">
    <property type="component" value="Unassembled WGS sequence"/>
</dbReference>
<evidence type="ECO:0000256" key="2">
    <source>
        <dbReference type="ARBA" id="ARBA00023125"/>
    </source>
</evidence>
<dbReference type="CDD" id="cd07377">
    <property type="entry name" value="WHTH_GntR"/>
    <property type="match status" value="1"/>
</dbReference>
<dbReference type="EMBL" id="BAAAOP010000012">
    <property type="protein sequence ID" value="GAA2189890.1"/>
    <property type="molecule type" value="Genomic_DNA"/>
</dbReference>
<dbReference type="PANTHER" id="PTHR44846">
    <property type="entry name" value="MANNOSYL-D-GLYCERATE TRANSPORT/METABOLISM SYSTEM REPRESSOR MNGR-RELATED"/>
    <property type="match status" value="1"/>
</dbReference>
<evidence type="ECO:0000313" key="5">
    <source>
        <dbReference type="EMBL" id="GAA2189890.1"/>
    </source>
</evidence>
<keyword evidence="3" id="KW-0804">Transcription</keyword>
<protein>
    <submittedName>
        <fullName evidence="5">Phosphonate metabolism transcriptional regulator PhnF</fullName>
    </submittedName>
</protein>
<accession>A0ABN3B7R4</accession>
<dbReference type="Gene3D" id="1.10.10.10">
    <property type="entry name" value="Winged helix-like DNA-binding domain superfamily/Winged helix DNA-binding domain"/>
    <property type="match status" value="1"/>
</dbReference>
<feature type="domain" description="HTH gntR-type" evidence="4">
    <location>
        <begin position="16"/>
        <end position="84"/>
    </location>
</feature>
<dbReference type="PROSITE" id="PS50949">
    <property type="entry name" value="HTH_GNTR"/>
    <property type="match status" value="1"/>
</dbReference>
<dbReference type="InterPro" id="IPR036390">
    <property type="entry name" value="WH_DNA-bd_sf"/>
</dbReference>
<dbReference type="PANTHER" id="PTHR44846:SF1">
    <property type="entry name" value="MANNOSYL-D-GLYCERATE TRANSPORT_METABOLISM SYSTEM REPRESSOR MNGR-RELATED"/>
    <property type="match status" value="1"/>
</dbReference>
<proteinExistence type="predicted"/>
<reference evidence="5 6" key="1">
    <citation type="journal article" date="2019" name="Int. J. Syst. Evol. Microbiol.">
        <title>The Global Catalogue of Microorganisms (GCM) 10K type strain sequencing project: providing services to taxonomists for standard genome sequencing and annotation.</title>
        <authorList>
            <consortium name="The Broad Institute Genomics Platform"/>
            <consortium name="The Broad Institute Genome Sequencing Center for Infectious Disease"/>
            <person name="Wu L."/>
            <person name="Ma J."/>
        </authorList>
    </citation>
    <scope>NUCLEOTIDE SEQUENCE [LARGE SCALE GENOMIC DNA]</scope>
    <source>
        <strain evidence="5 6">JCM 14919</strain>
    </source>
</reference>
<keyword evidence="6" id="KW-1185">Reference proteome</keyword>
<dbReference type="InterPro" id="IPR036388">
    <property type="entry name" value="WH-like_DNA-bd_sf"/>
</dbReference>
<dbReference type="InterPro" id="IPR011663">
    <property type="entry name" value="UTRA"/>
</dbReference>
<evidence type="ECO:0000256" key="1">
    <source>
        <dbReference type="ARBA" id="ARBA00023015"/>
    </source>
</evidence>
<dbReference type="Pfam" id="PF00392">
    <property type="entry name" value="GntR"/>
    <property type="match status" value="1"/>
</dbReference>